<dbReference type="EMBL" id="KV592757">
    <property type="protein sequence ID" value="OPL21315.1"/>
    <property type="molecule type" value="Genomic_DNA"/>
</dbReference>
<name>A0A3L5TQ87_MYTGA</name>
<feature type="non-terminal residue" evidence="1">
    <location>
        <position position="99"/>
    </location>
</feature>
<gene>
    <name evidence="1" type="ORF">AM593_06466</name>
</gene>
<reference evidence="1 2" key="1">
    <citation type="journal article" date="2016" name="PLoS ONE">
        <title>A First Insight into the Genome of the Filter-Feeder Mussel Mytilus galloprovincialis.</title>
        <authorList>
            <person name="Murgarella M."/>
            <person name="Puiu D."/>
            <person name="Novoa B."/>
            <person name="Figueras A."/>
            <person name="Posada D."/>
            <person name="Canchaya C."/>
        </authorList>
    </citation>
    <scope>NUCLEOTIDE SEQUENCE [LARGE SCALE GENOMIC DNA]</scope>
    <source>
        <tissue evidence="1">Muscle</tissue>
    </source>
</reference>
<accession>A0A3L5TQ87</accession>
<keyword evidence="2" id="KW-1185">Reference proteome</keyword>
<comment type="caution">
    <text evidence="1">The sequence shown here is derived from an EMBL/GenBank/DDBJ whole genome shotgun (WGS) entry which is preliminary data.</text>
</comment>
<dbReference type="AlphaFoldDB" id="A0A3L5TQ87"/>
<sequence>MVQLGTATPYGCNDKIDGVEKGRSFGTIKTFNPAANVCICPKTGICCKGLLLVLCGFSRMCLRACSVCPYIFTARDGDIALTPSYGVYISQLVRYAHVC</sequence>
<feature type="non-terminal residue" evidence="1">
    <location>
        <position position="1"/>
    </location>
</feature>
<organism evidence="1 2">
    <name type="scientific">Mytilus galloprovincialis</name>
    <name type="common">Mediterranean mussel</name>
    <dbReference type="NCBI Taxonomy" id="29158"/>
    <lineage>
        <taxon>Eukaryota</taxon>
        <taxon>Metazoa</taxon>
        <taxon>Spiralia</taxon>
        <taxon>Lophotrochozoa</taxon>
        <taxon>Mollusca</taxon>
        <taxon>Bivalvia</taxon>
        <taxon>Autobranchia</taxon>
        <taxon>Pteriomorphia</taxon>
        <taxon>Mytilida</taxon>
        <taxon>Mytiloidea</taxon>
        <taxon>Mytilidae</taxon>
        <taxon>Mytilinae</taxon>
        <taxon>Mytilus</taxon>
    </lineage>
</organism>
<proteinExistence type="predicted"/>
<evidence type="ECO:0000313" key="2">
    <source>
        <dbReference type="Proteomes" id="UP000266721"/>
    </source>
</evidence>
<protein>
    <submittedName>
        <fullName evidence="1">Uncharacterized protein</fullName>
    </submittedName>
</protein>
<dbReference type="Proteomes" id="UP000266721">
    <property type="component" value="Unassembled WGS sequence"/>
</dbReference>
<evidence type="ECO:0000313" key="1">
    <source>
        <dbReference type="EMBL" id="OPL21315.1"/>
    </source>
</evidence>